<evidence type="ECO:0000313" key="2">
    <source>
        <dbReference type="Proteomes" id="UP000230069"/>
    </source>
</evidence>
<accession>A0A2G5DG65</accession>
<organism evidence="1 2">
    <name type="scientific">Aquilegia coerulea</name>
    <name type="common">Rocky mountain columbine</name>
    <dbReference type="NCBI Taxonomy" id="218851"/>
    <lineage>
        <taxon>Eukaryota</taxon>
        <taxon>Viridiplantae</taxon>
        <taxon>Streptophyta</taxon>
        <taxon>Embryophyta</taxon>
        <taxon>Tracheophyta</taxon>
        <taxon>Spermatophyta</taxon>
        <taxon>Magnoliopsida</taxon>
        <taxon>Ranunculales</taxon>
        <taxon>Ranunculaceae</taxon>
        <taxon>Thalictroideae</taxon>
        <taxon>Aquilegia</taxon>
    </lineage>
</organism>
<keyword evidence="2" id="KW-1185">Reference proteome</keyword>
<dbReference type="AlphaFoldDB" id="A0A2G5DG65"/>
<reference evidence="1 2" key="1">
    <citation type="submission" date="2017-09" db="EMBL/GenBank/DDBJ databases">
        <title>WGS assembly of Aquilegia coerulea Goldsmith.</title>
        <authorList>
            <person name="Hodges S."/>
            <person name="Kramer E."/>
            <person name="Nordborg M."/>
            <person name="Tomkins J."/>
            <person name="Borevitz J."/>
            <person name="Derieg N."/>
            <person name="Yan J."/>
            <person name="Mihaltcheva S."/>
            <person name="Hayes R.D."/>
            <person name="Rokhsar D."/>
        </authorList>
    </citation>
    <scope>NUCLEOTIDE SEQUENCE [LARGE SCALE GENOMIC DNA]</scope>
    <source>
        <strain evidence="2">cv. Goldsmith</strain>
    </source>
</reference>
<dbReference type="EMBL" id="KZ305038">
    <property type="protein sequence ID" value="PIA42217.1"/>
    <property type="molecule type" value="Genomic_DNA"/>
</dbReference>
<dbReference type="Proteomes" id="UP000230069">
    <property type="component" value="Unassembled WGS sequence"/>
</dbReference>
<protein>
    <submittedName>
        <fullName evidence="1">Uncharacterized protein</fullName>
    </submittedName>
</protein>
<dbReference type="InParanoid" id="A0A2G5DG65"/>
<evidence type="ECO:0000313" key="1">
    <source>
        <dbReference type="EMBL" id="PIA42217.1"/>
    </source>
</evidence>
<gene>
    <name evidence="1" type="ORF">AQUCO_02100235v1</name>
</gene>
<sequence>MEAYKLREKGCEDYQSNRSFWTDISMICTSAGVHCLHKVESFLSHTQRRCLTSNKQCYFHVSRILFIPSVM</sequence>
<proteinExistence type="predicted"/>
<name>A0A2G5DG65_AQUCA</name>